<dbReference type="InterPro" id="IPR010730">
    <property type="entry name" value="HET"/>
</dbReference>
<dbReference type="Pfam" id="PF23397">
    <property type="entry name" value="DUF7104"/>
    <property type="match status" value="3"/>
</dbReference>
<accession>A0A8E2EN83</accession>
<feature type="coiled-coil region" evidence="1">
    <location>
        <begin position="361"/>
        <end position="388"/>
    </location>
</feature>
<dbReference type="Gene3D" id="1.25.40.10">
    <property type="entry name" value="Tetratricopeptide repeat domain"/>
    <property type="match status" value="1"/>
</dbReference>
<keyword evidence="1" id="KW-0175">Coiled coil</keyword>
<dbReference type="OrthoDB" id="194358at2759"/>
<evidence type="ECO:0000313" key="3">
    <source>
        <dbReference type="EMBL" id="OCL01779.1"/>
    </source>
</evidence>
<dbReference type="SUPFAM" id="SSF48452">
    <property type="entry name" value="TPR-like"/>
    <property type="match status" value="1"/>
</dbReference>
<evidence type="ECO:0000259" key="2">
    <source>
        <dbReference type="Pfam" id="PF06985"/>
    </source>
</evidence>
<organism evidence="3 4">
    <name type="scientific">Glonium stellatum</name>
    <dbReference type="NCBI Taxonomy" id="574774"/>
    <lineage>
        <taxon>Eukaryota</taxon>
        <taxon>Fungi</taxon>
        <taxon>Dikarya</taxon>
        <taxon>Ascomycota</taxon>
        <taxon>Pezizomycotina</taxon>
        <taxon>Dothideomycetes</taxon>
        <taxon>Pleosporomycetidae</taxon>
        <taxon>Gloniales</taxon>
        <taxon>Gloniaceae</taxon>
        <taxon>Glonium</taxon>
    </lineage>
</organism>
<gene>
    <name evidence="3" type="ORF">AOQ84DRAFT_328482</name>
</gene>
<dbReference type="InterPro" id="IPR011990">
    <property type="entry name" value="TPR-like_helical_dom_sf"/>
</dbReference>
<feature type="non-terminal residue" evidence="3">
    <location>
        <position position="1"/>
    </location>
</feature>
<dbReference type="PANTHER" id="PTHR24148">
    <property type="entry name" value="ANKYRIN REPEAT DOMAIN-CONTAINING PROTEIN 39 HOMOLOG-RELATED"/>
    <property type="match status" value="1"/>
</dbReference>
<dbReference type="Gene3D" id="1.20.5.340">
    <property type="match status" value="2"/>
</dbReference>
<reference evidence="3 4" key="1">
    <citation type="journal article" date="2016" name="Nat. Commun.">
        <title>Ectomycorrhizal ecology is imprinted in the genome of the dominant symbiotic fungus Cenococcum geophilum.</title>
        <authorList>
            <consortium name="DOE Joint Genome Institute"/>
            <person name="Peter M."/>
            <person name="Kohler A."/>
            <person name="Ohm R.A."/>
            <person name="Kuo A."/>
            <person name="Krutzmann J."/>
            <person name="Morin E."/>
            <person name="Arend M."/>
            <person name="Barry K.W."/>
            <person name="Binder M."/>
            <person name="Choi C."/>
            <person name="Clum A."/>
            <person name="Copeland A."/>
            <person name="Grisel N."/>
            <person name="Haridas S."/>
            <person name="Kipfer T."/>
            <person name="LaButti K."/>
            <person name="Lindquist E."/>
            <person name="Lipzen A."/>
            <person name="Maire R."/>
            <person name="Meier B."/>
            <person name="Mihaltcheva S."/>
            <person name="Molinier V."/>
            <person name="Murat C."/>
            <person name="Poggeler S."/>
            <person name="Quandt C.A."/>
            <person name="Sperisen C."/>
            <person name="Tritt A."/>
            <person name="Tisserant E."/>
            <person name="Crous P.W."/>
            <person name="Henrissat B."/>
            <person name="Nehls U."/>
            <person name="Egli S."/>
            <person name="Spatafora J.W."/>
            <person name="Grigoriev I.V."/>
            <person name="Martin F.M."/>
        </authorList>
    </citation>
    <scope>NUCLEOTIDE SEQUENCE [LARGE SCALE GENOMIC DNA]</scope>
    <source>
        <strain evidence="3 4">CBS 207.34</strain>
    </source>
</reference>
<dbReference type="Pfam" id="PF06985">
    <property type="entry name" value="HET"/>
    <property type="match status" value="1"/>
</dbReference>
<sequence>MTKIYGQANRVIVWLGEAADNSDQALEDIRVAAESECTNSLNNENSQKAILRLLERPWFRRIWVLQEVAAARRVLIMCGPAEINGYAFCSGFNKLKLSYGAHPGLQSLIRSVTYVIRGAIFRPKYTTSSSGGICLGELIDMYHTREATECHDKVYALFGMSSDDPSAAGLSPNYKVPWRKLLQQLVKFLLCKEVSVETWDEKEIAVIKSKGCILGQVSSVEGDSTRYDRQRVSIIFKNKPRSLEYEKKWGAQWTLQASAKSIRQGDLVCLLQGASKPSIIRTCKDNFTVIKIAVTPQQGVRTESGYVECQGLSPWMKSFPRDFLLVWNWEELVGNLTDQVDTPVPEYLMTTSNKAARLYDVALILGDLEEYEEARKRLQEATKSHKGTLTEEHPYKLADIENVALIHKKYKQWKEAEKKFSQVIETRKRVHGMDHLDTLSSMANLASTYMGRGGLGTVEVKIMNDLVYRIKDNVQIPEEEVVQVAKSFSKEMLTLLLGLKRDNVPITEGVAAARNWSRGQEIMTLLLDQRGDDVPITEGVMQAAAGNFGGGQEIITLLLDRRGGDVLITEGVVQAAA</sequence>
<dbReference type="AlphaFoldDB" id="A0A8E2EN83"/>
<dbReference type="PANTHER" id="PTHR24148:SF78">
    <property type="entry name" value="HETEROKARYON INCOMPATIBILITY DOMAIN-CONTAINING PROTEIN"/>
    <property type="match status" value="1"/>
</dbReference>
<evidence type="ECO:0000313" key="4">
    <source>
        <dbReference type="Proteomes" id="UP000250140"/>
    </source>
</evidence>
<name>A0A8E2EN83_9PEZI</name>
<proteinExistence type="predicted"/>
<protein>
    <recommendedName>
        <fullName evidence="2">Heterokaryon incompatibility domain-containing protein</fullName>
    </recommendedName>
</protein>
<keyword evidence="4" id="KW-1185">Reference proteome</keyword>
<evidence type="ECO:0000256" key="1">
    <source>
        <dbReference type="SAM" id="Coils"/>
    </source>
</evidence>
<dbReference type="InterPro" id="IPR052895">
    <property type="entry name" value="HetReg/Transcr_Mod"/>
</dbReference>
<dbReference type="EMBL" id="KV751063">
    <property type="protein sequence ID" value="OCL01779.1"/>
    <property type="molecule type" value="Genomic_DNA"/>
</dbReference>
<feature type="domain" description="Heterokaryon incompatibility" evidence="2">
    <location>
        <begin position="1"/>
        <end position="67"/>
    </location>
</feature>
<dbReference type="Proteomes" id="UP000250140">
    <property type="component" value="Unassembled WGS sequence"/>
</dbReference>
<dbReference type="InterPro" id="IPR055530">
    <property type="entry name" value="DUF7104"/>
</dbReference>